<evidence type="ECO:0000256" key="11">
    <source>
        <dbReference type="ARBA" id="ARBA00023180"/>
    </source>
</evidence>
<keyword evidence="8 13" id="KW-0472">Membrane</keyword>
<evidence type="ECO:0000259" key="14">
    <source>
        <dbReference type="PROSITE" id="PS50050"/>
    </source>
</evidence>
<feature type="repeat" description="TNFR-Cys" evidence="12">
    <location>
        <begin position="102"/>
        <end position="144"/>
    </location>
</feature>
<reference evidence="15" key="1">
    <citation type="submission" date="2025-08" db="UniProtKB">
        <authorList>
            <consortium name="Ensembl"/>
        </authorList>
    </citation>
    <scope>IDENTIFICATION</scope>
</reference>
<gene>
    <name evidence="15" type="primary">LOC107731209</name>
</gene>
<sequence>MTYTDASNGLTECLPCSFCDPSNGLRVKKACTLISNTVCEPLPGYYCLEFLSNCPKAIKHSTCSPEQYINQTGQSIQCCPMCAPGNRVHWHCTDDTSTTCVPCPSLTFTDEPNGLTECFPCTVCDANRGLRVNKVCTRSSDTVCGPLERFYCIEKKKGCCTLAVQHSECSPGQYIKQAGTGSTDTICADCTGDTYSNGSFSSCLPHTKCEALGLAETNPGTHSSDTKCGNPSTAVAIITPSVIIVTLILILVIIVFIFKHIQKKKKWFT</sequence>
<keyword evidence="6" id="KW-0677">Repeat</keyword>
<dbReference type="SMART" id="SM00208">
    <property type="entry name" value="TNFR"/>
    <property type="match status" value="5"/>
</dbReference>
<dbReference type="GO" id="GO:0050829">
    <property type="term" value="P:defense response to Gram-negative bacterium"/>
    <property type="evidence" value="ECO:0007669"/>
    <property type="project" value="TreeGrafter"/>
</dbReference>
<evidence type="ECO:0000256" key="9">
    <source>
        <dbReference type="ARBA" id="ARBA00023157"/>
    </source>
</evidence>
<reference evidence="15" key="2">
    <citation type="submission" date="2025-09" db="UniProtKB">
        <authorList>
            <consortium name="Ensembl"/>
        </authorList>
    </citation>
    <scope>IDENTIFICATION</scope>
</reference>
<keyword evidence="11" id="KW-0325">Glycoprotein</keyword>
<dbReference type="GO" id="GO:0009897">
    <property type="term" value="C:external side of plasma membrane"/>
    <property type="evidence" value="ECO:0007669"/>
    <property type="project" value="TreeGrafter"/>
</dbReference>
<dbReference type="Ensembl" id="ENSSRHT00000016659.1">
    <property type="protein sequence ID" value="ENSSRHP00000016124.1"/>
    <property type="gene ID" value="ENSSRHG00000008907.1"/>
</dbReference>
<name>A0A673GRL4_9TELE</name>
<dbReference type="PROSITE" id="PS50050">
    <property type="entry name" value="TNFR_NGFR_2"/>
    <property type="match status" value="3"/>
</dbReference>
<evidence type="ECO:0000256" key="8">
    <source>
        <dbReference type="ARBA" id="ARBA00023136"/>
    </source>
</evidence>
<feature type="domain" description="TNFR-Cys" evidence="14">
    <location>
        <begin position="1"/>
        <end position="39"/>
    </location>
</feature>
<dbReference type="InterPro" id="IPR001368">
    <property type="entry name" value="TNFR/NGFR_Cys_rich_reg"/>
</dbReference>
<evidence type="ECO:0000256" key="3">
    <source>
        <dbReference type="ARBA" id="ARBA00022581"/>
    </source>
</evidence>
<comment type="caution">
    <text evidence="12">Lacks conserved residue(s) required for the propagation of feature annotation.</text>
</comment>
<evidence type="ECO:0000256" key="2">
    <source>
        <dbReference type="ARBA" id="ARBA00022553"/>
    </source>
</evidence>
<accession>A0A673GRL4</accession>
<dbReference type="PANTHER" id="PTHR46838:SF1">
    <property type="entry name" value="TUMOR NECROSIS FACTOR RECEPTOR SUPERFAMILY MEMBER 14"/>
    <property type="match status" value="1"/>
</dbReference>
<dbReference type="Proteomes" id="UP000472270">
    <property type="component" value="Unassembled WGS sequence"/>
</dbReference>
<organism evidence="15 16">
    <name type="scientific">Sinocyclocheilus rhinocerous</name>
    <dbReference type="NCBI Taxonomy" id="307959"/>
    <lineage>
        <taxon>Eukaryota</taxon>
        <taxon>Metazoa</taxon>
        <taxon>Chordata</taxon>
        <taxon>Craniata</taxon>
        <taxon>Vertebrata</taxon>
        <taxon>Euteleostomi</taxon>
        <taxon>Actinopterygii</taxon>
        <taxon>Neopterygii</taxon>
        <taxon>Teleostei</taxon>
        <taxon>Ostariophysi</taxon>
        <taxon>Cypriniformes</taxon>
        <taxon>Cyprinidae</taxon>
        <taxon>Cyprininae</taxon>
        <taxon>Sinocyclocheilus</taxon>
    </lineage>
</organism>
<evidence type="ECO:0000256" key="1">
    <source>
        <dbReference type="ARBA" id="ARBA00004479"/>
    </source>
</evidence>
<evidence type="ECO:0000256" key="10">
    <source>
        <dbReference type="ARBA" id="ARBA00023170"/>
    </source>
</evidence>
<keyword evidence="7 13" id="KW-1133">Transmembrane helix</keyword>
<dbReference type="CDD" id="cd13405">
    <property type="entry name" value="TNFRSF14_teleost"/>
    <property type="match status" value="1"/>
</dbReference>
<dbReference type="FunFam" id="2.10.50.10:FF:000007">
    <property type="entry name" value="TNF receptor superfamily member 14"/>
    <property type="match status" value="1"/>
</dbReference>
<evidence type="ECO:0000313" key="16">
    <source>
        <dbReference type="Proteomes" id="UP000472270"/>
    </source>
</evidence>
<dbReference type="PROSITE" id="PS00652">
    <property type="entry name" value="TNFR_NGFR_1"/>
    <property type="match status" value="2"/>
</dbReference>
<feature type="repeat" description="TNFR-Cys" evidence="12">
    <location>
        <begin position="62"/>
        <end position="100"/>
    </location>
</feature>
<keyword evidence="2" id="KW-0597">Phosphoprotein</keyword>
<feature type="disulfide bond" evidence="12">
    <location>
        <begin position="63"/>
        <end position="78"/>
    </location>
</feature>
<evidence type="ECO:0000256" key="4">
    <source>
        <dbReference type="ARBA" id="ARBA00022692"/>
    </source>
</evidence>
<dbReference type="FunFam" id="2.10.50.10:FF:000009">
    <property type="entry name" value="Tumor necrosis factor receptor superfamily member 14"/>
    <property type="match status" value="2"/>
</dbReference>
<evidence type="ECO:0000256" key="12">
    <source>
        <dbReference type="PROSITE-ProRule" id="PRU00206"/>
    </source>
</evidence>
<dbReference type="Gene3D" id="2.10.50.10">
    <property type="entry name" value="Tumor Necrosis Factor Receptor, subunit A, domain 2"/>
    <property type="match status" value="5"/>
</dbReference>
<keyword evidence="9 12" id="KW-1015">Disulfide bond</keyword>
<dbReference type="GO" id="GO:0046642">
    <property type="term" value="P:negative regulation of alpha-beta T cell proliferation"/>
    <property type="evidence" value="ECO:0007669"/>
    <property type="project" value="TreeGrafter"/>
</dbReference>
<proteinExistence type="predicted"/>
<keyword evidence="16" id="KW-1185">Reference proteome</keyword>
<dbReference type="SUPFAM" id="SSF57586">
    <property type="entry name" value="TNF receptor-like"/>
    <property type="match status" value="3"/>
</dbReference>
<dbReference type="Pfam" id="PF00020">
    <property type="entry name" value="TNFR_c6"/>
    <property type="match status" value="3"/>
</dbReference>
<keyword evidence="10" id="KW-0675">Receptor</keyword>
<evidence type="ECO:0000256" key="13">
    <source>
        <dbReference type="SAM" id="Phobius"/>
    </source>
</evidence>
<protein>
    <submittedName>
        <fullName evidence="15">Tumor necrosis factor receptor superfamily member 5-like</fullName>
    </submittedName>
</protein>
<dbReference type="GO" id="GO:0002720">
    <property type="term" value="P:positive regulation of cytokine production involved in immune response"/>
    <property type="evidence" value="ECO:0007669"/>
    <property type="project" value="TreeGrafter"/>
</dbReference>
<dbReference type="FunFam" id="2.10.50.10:FF:000088">
    <property type="entry name" value="Si:ch211-261n11.7"/>
    <property type="match status" value="1"/>
</dbReference>
<feature type="disulfide bond" evidence="12">
    <location>
        <begin position="82"/>
        <end position="100"/>
    </location>
</feature>
<evidence type="ECO:0000256" key="5">
    <source>
        <dbReference type="ARBA" id="ARBA00022729"/>
    </source>
</evidence>
<dbReference type="AlphaFoldDB" id="A0A673GRL4"/>
<feature type="domain" description="TNFR-Cys" evidence="14">
    <location>
        <begin position="62"/>
        <end position="100"/>
    </location>
</feature>
<dbReference type="GO" id="GO:2000406">
    <property type="term" value="P:positive regulation of T cell migration"/>
    <property type="evidence" value="ECO:0007669"/>
    <property type="project" value="TreeGrafter"/>
</dbReference>
<feature type="domain" description="TNFR-Cys" evidence="14">
    <location>
        <begin position="102"/>
        <end position="144"/>
    </location>
</feature>
<dbReference type="PANTHER" id="PTHR46838">
    <property type="entry name" value="TUMOR NECROSIS FACTOR RECEPTOR SUPERFAMILY MEMBER 14"/>
    <property type="match status" value="1"/>
</dbReference>
<evidence type="ECO:0000256" key="6">
    <source>
        <dbReference type="ARBA" id="ARBA00022737"/>
    </source>
</evidence>
<keyword evidence="5" id="KW-0732">Signal</keyword>
<keyword evidence="3" id="KW-0945">Host-virus interaction</keyword>
<feature type="repeat" description="TNFR-Cys" evidence="12">
    <location>
        <begin position="1"/>
        <end position="39"/>
    </location>
</feature>
<evidence type="ECO:0000256" key="7">
    <source>
        <dbReference type="ARBA" id="ARBA00022989"/>
    </source>
</evidence>
<dbReference type="GO" id="GO:0050830">
    <property type="term" value="P:defense response to Gram-positive bacterium"/>
    <property type="evidence" value="ECO:0007669"/>
    <property type="project" value="TreeGrafter"/>
</dbReference>
<feature type="transmembrane region" description="Helical" evidence="13">
    <location>
        <begin position="234"/>
        <end position="258"/>
    </location>
</feature>
<feature type="disulfide bond" evidence="12">
    <location>
        <begin position="79"/>
        <end position="92"/>
    </location>
</feature>
<feature type="disulfide bond" evidence="12">
    <location>
        <begin position="103"/>
        <end position="118"/>
    </location>
</feature>
<comment type="subcellular location">
    <subcellularLocation>
        <location evidence="1">Membrane</location>
        <topology evidence="1">Single-pass type I membrane protein</topology>
    </subcellularLocation>
</comment>
<keyword evidence="4 13" id="KW-0812">Transmembrane</keyword>
<evidence type="ECO:0000313" key="15">
    <source>
        <dbReference type="Ensembl" id="ENSSRHP00000016124.1"/>
    </source>
</evidence>